<evidence type="ECO:0000256" key="1">
    <source>
        <dbReference type="ARBA" id="ARBA00023172"/>
    </source>
</evidence>
<comment type="caution">
    <text evidence="3">The sequence shown here is derived from an EMBL/GenBank/DDBJ whole genome shotgun (WGS) entry which is preliminary data.</text>
</comment>
<dbReference type="PANTHER" id="PTHR30349:SF64">
    <property type="entry name" value="PROPHAGE INTEGRASE INTD-RELATED"/>
    <property type="match status" value="1"/>
</dbReference>
<dbReference type="Pfam" id="PF00589">
    <property type="entry name" value="Phage_integrase"/>
    <property type="match status" value="1"/>
</dbReference>
<dbReference type="PANTHER" id="PTHR30349">
    <property type="entry name" value="PHAGE INTEGRASE-RELATED"/>
    <property type="match status" value="1"/>
</dbReference>
<protein>
    <submittedName>
        <fullName evidence="3">Site-specific integrase</fullName>
    </submittedName>
</protein>
<evidence type="ECO:0000313" key="4">
    <source>
        <dbReference type="Proteomes" id="UP000215694"/>
    </source>
</evidence>
<evidence type="ECO:0000259" key="2">
    <source>
        <dbReference type="PROSITE" id="PS51898"/>
    </source>
</evidence>
<keyword evidence="1" id="KW-0233">DNA recombination</keyword>
<dbReference type="CDD" id="cd01189">
    <property type="entry name" value="INT_ICEBs1_C_like"/>
    <property type="match status" value="1"/>
</dbReference>
<dbReference type="InterPro" id="IPR050090">
    <property type="entry name" value="Tyrosine_recombinase_XerCD"/>
</dbReference>
<reference evidence="3 4" key="1">
    <citation type="journal article" date="2017" name="Genome Announc.">
        <title>Draft Genome Sequence of Romboutsia weinsteinii sp. nov. Strain CCRI-19649(T) Isolated from Surface Water.</title>
        <authorList>
            <person name="Maheux A.F."/>
            <person name="Boudreau D.K."/>
            <person name="Berube E."/>
            <person name="Boissinot M."/>
            <person name="Cantin P."/>
            <person name="Raymond F."/>
            <person name="Corbeil J."/>
            <person name="Omar R.F."/>
            <person name="Bergeron M.G."/>
        </authorList>
    </citation>
    <scope>NUCLEOTIDE SEQUENCE [LARGE SCALE GENOMIC DNA]</scope>
    <source>
        <strain evidence="3 4">CCRI-19649</strain>
    </source>
</reference>
<dbReference type="RefSeq" id="WP_094369605.1">
    <property type="nucleotide sequence ID" value="NZ_NOJY02000010.1"/>
</dbReference>
<dbReference type="Gene3D" id="1.10.443.10">
    <property type="entry name" value="Intergrase catalytic core"/>
    <property type="match status" value="1"/>
</dbReference>
<name>A0A371J556_9FIRM</name>
<dbReference type="InterPro" id="IPR013762">
    <property type="entry name" value="Integrase-like_cat_sf"/>
</dbReference>
<keyword evidence="4" id="KW-1185">Reference proteome</keyword>
<proteinExistence type="predicted"/>
<dbReference type="InterPro" id="IPR002104">
    <property type="entry name" value="Integrase_catalytic"/>
</dbReference>
<dbReference type="GO" id="GO:0015074">
    <property type="term" value="P:DNA integration"/>
    <property type="evidence" value="ECO:0007669"/>
    <property type="project" value="InterPro"/>
</dbReference>
<dbReference type="Proteomes" id="UP000215694">
    <property type="component" value="Unassembled WGS sequence"/>
</dbReference>
<dbReference type="GO" id="GO:0003677">
    <property type="term" value="F:DNA binding"/>
    <property type="evidence" value="ECO:0007669"/>
    <property type="project" value="InterPro"/>
</dbReference>
<dbReference type="AlphaFoldDB" id="A0A371J556"/>
<dbReference type="InterPro" id="IPR011010">
    <property type="entry name" value="DNA_brk_join_enz"/>
</dbReference>
<dbReference type="GO" id="GO:0006310">
    <property type="term" value="P:DNA recombination"/>
    <property type="evidence" value="ECO:0007669"/>
    <property type="project" value="UniProtKB-KW"/>
</dbReference>
<sequence>MEYVNINKLRYIDSEDVILTKEDAYKVFSFVRDIKPMHEIFYKVLYHTGMRLSELSGLTWDNVDLDKRIIKVRQQMQFQTSKGHILVLLNTKSSGRDIHFWNTLYDELINQKNKLNDLKIHSQFVCSKYNGSAIYKEDIEKVNRLINRELLRFKAHSVRKLHATMLIEAGAEIKNVSARLGHSNTRITYEIYVKNTNRLIDKTVSIFESVL</sequence>
<accession>A0A371J556</accession>
<dbReference type="OrthoDB" id="9785687at2"/>
<dbReference type="EMBL" id="NOJY02000010">
    <property type="protein sequence ID" value="RDY27912.1"/>
    <property type="molecule type" value="Genomic_DNA"/>
</dbReference>
<dbReference type="PROSITE" id="PS51898">
    <property type="entry name" value="TYR_RECOMBINASE"/>
    <property type="match status" value="1"/>
</dbReference>
<organism evidence="3 4">
    <name type="scientific">Romboutsia weinsteinii</name>
    <dbReference type="NCBI Taxonomy" id="2020949"/>
    <lineage>
        <taxon>Bacteria</taxon>
        <taxon>Bacillati</taxon>
        <taxon>Bacillota</taxon>
        <taxon>Clostridia</taxon>
        <taxon>Peptostreptococcales</taxon>
        <taxon>Peptostreptococcaceae</taxon>
        <taxon>Romboutsia</taxon>
    </lineage>
</organism>
<gene>
    <name evidence="3" type="ORF">CHL78_007875</name>
</gene>
<dbReference type="SUPFAM" id="SSF56349">
    <property type="entry name" value="DNA breaking-rejoining enzymes"/>
    <property type="match status" value="1"/>
</dbReference>
<evidence type="ECO:0000313" key="3">
    <source>
        <dbReference type="EMBL" id="RDY27912.1"/>
    </source>
</evidence>
<feature type="domain" description="Tyr recombinase" evidence="2">
    <location>
        <begin position="14"/>
        <end position="205"/>
    </location>
</feature>